<feature type="compositionally biased region" description="Acidic residues" evidence="5">
    <location>
        <begin position="832"/>
        <end position="848"/>
    </location>
</feature>
<dbReference type="GO" id="GO:0003777">
    <property type="term" value="F:microtubule motor activity"/>
    <property type="evidence" value="ECO:0007669"/>
    <property type="project" value="InterPro"/>
</dbReference>
<dbReference type="Proteomes" id="UP001165160">
    <property type="component" value="Unassembled WGS sequence"/>
</dbReference>
<dbReference type="PRINTS" id="PR00380">
    <property type="entry name" value="KINESINHEAVY"/>
</dbReference>
<dbReference type="PROSITE" id="PS50067">
    <property type="entry name" value="KINESIN_MOTOR_2"/>
    <property type="match status" value="1"/>
</dbReference>
<dbReference type="InterPro" id="IPR001752">
    <property type="entry name" value="Kinesin_motor_dom"/>
</dbReference>
<dbReference type="SUPFAM" id="SSF52540">
    <property type="entry name" value="P-loop containing nucleoside triphosphate hydrolases"/>
    <property type="match status" value="1"/>
</dbReference>
<dbReference type="InterPro" id="IPR036961">
    <property type="entry name" value="Kinesin_motor_dom_sf"/>
</dbReference>
<keyword evidence="3" id="KW-0067">ATP-binding</keyword>
<name>A0A9W6Z6Z7_9STRA</name>
<organism evidence="7 8">
    <name type="scientific">Triparma verrucosa</name>
    <dbReference type="NCBI Taxonomy" id="1606542"/>
    <lineage>
        <taxon>Eukaryota</taxon>
        <taxon>Sar</taxon>
        <taxon>Stramenopiles</taxon>
        <taxon>Ochrophyta</taxon>
        <taxon>Bolidophyceae</taxon>
        <taxon>Parmales</taxon>
        <taxon>Triparmaceae</taxon>
        <taxon>Triparma</taxon>
    </lineage>
</organism>
<gene>
    <name evidence="7" type="ORF">TrVE_jg5735</name>
</gene>
<dbReference type="GO" id="GO:0005524">
    <property type="term" value="F:ATP binding"/>
    <property type="evidence" value="ECO:0007669"/>
    <property type="project" value="UniProtKB-UniRule"/>
</dbReference>
<feature type="coiled-coil region" evidence="4">
    <location>
        <begin position="625"/>
        <end position="659"/>
    </location>
</feature>
<dbReference type="AlphaFoldDB" id="A0A9W6Z6Z7"/>
<comment type="caution">
    <text evidence="7">The sequence shown here is derived from an EMBL/GenBank/DDBJ whole genome shotgun (WGS) entry which is preliminary data.</text>
</comment>
<dbReference type="Pfam" id="PF00225">
    <property type="entry name" value="Kinesin"/>
    <property type="match status" value="1"/>
</dbReference>
<comment type="similarity">
    <text evidence="3">Belongs to the TRAFAC class myosin-kinesin ATPase superfamily. Kinesin family.</text>
</comment>
<dbReference type="PANTHER" id="PTHR47968">
    <property type="entry name" value="CENTROMERE PROTEIN E"/>
    <property type="match status" value="1"/>
</dbReference>
<dbReference type="PANTHER" id="PTHR47968:SF75">
    <property type="entry name" value="CENTROMERE-ASSOCIATED PROTEIN E"/>
    <property type="match status" value="1"/>
</dbReference>
<feature type="coiled-coil region" evidence="4">
    <location>
        <begin position="689"/>
        <end position="818"/>
    </location>
</feature>
<dbReference type="InterPro" id="IPR027640">
    <property type="entry name" value="Kinesin-like_fam"/>
</dbReference>
<evidence type="ECO:0000256" key="1">
    <source>
        <dbReference type="ARBA" id="ARBA00023054"/>
    </source>
</evidence>
<dbReference type="SMART" id="SM00129">
    <property type="entry name" value="KISc"/>
    <property type="match status" value="1"/>
</dbReference>
<dbReference type="InterPro" id="IPR027417">
    <property type="entry name" value="P-loop_NTPase"/>
</dbReference>
<dbReference type="GO" id="GO:0008017">
    <property type="term" value="F:microtubule binding"/>
    <property type="evidence" value="ECO:0007669"/>
    <property type="project" value="InterPro"/>
</dbReference>
<proteinExistence type="inferred from homology"/>
<keyword evidence="3" id="KW-0547">Nucleotide-binding</keyword>
<evidence type="ECO:0000256" key="2">
    <source>
        <dbReference type="ARBA" id="ARBA00023175"/>
    </source>
</evidence>
<evidence type="ECO:0000259" key="6">
    <source>
        <dbReference type="PROSITE" id="PS50067"/>
    </source>
</evidence>
<dbReference type="GO" id="GO:0007018">
    <property type="term" value="P:microtubule-based movement"/>
    <property type="evidence" value="ECO:0007669"/>
    <property type="project" value="InterPro"/>
</dbReference>
<keyword evidence="1 4" id="KW-0175">Coiled coil</keyword>
<evidence type="ECO:0000256" key="5">
    <source>
        <dbReference type="SAM" id="MobiDB-lite"/>
    </source>
</evidence>
<sequence>MSSIRVAVRIRPLPDMPSPSKSNIQKHGCVSTLLDDETFLQVSSGGSETTGSDADEQKYDYVFPPASSQSNLYENTAKRVVLASRDYSRDGTIFFYGQTGAGKSYSCFGDILKAGNAATDENGVVVRGIRELFEEEGVQRSVSFYEIFKERVYDLLATTKASKNVGAKIPSLNVRTHPTKGSWIEGAAEINVDSADACIDAVRKGFKQRAIGSTAMNEQSSRSHGVVRLKNVRKTKGKTPIVTYLTFVDLAGSERQTDAKTTGERLKEASSINKSLSTLGSVIFALGKPGNDREHVPFRDSKLTLLLRNSLDPATCETCVVVNVSPCPKQYFETTSTLKFARRVKMIKGTAGGKFDAGPNPEVADLVKEIGRLKMELTNKNAEEANTTTTVEKDLQIRQYARRVEQLASSTDETFNRYRAKAMEDNYIAKLHNATIKNLLLKLQNNLNQDPSEDDLATLCEEIDILRRKTELPNPEIGYWRMKYEESVSDNNEVKSLRAVNENLVKEKQLLQQQAETQQALVAKNQAASASNETATAREAERQIKSLQDNVESLENKLDGTTKANQTLSDNNAQLKSHLNAATIQAAKIEHEMSQASISSLHDKKDLEDTKAQVTKYLATIKMGKELVAKLKHDHEEEMSQLQTELFQQSEELVRSKDESDNDLKVKLAAAFKDNAVLVQRLKSITEERDSTRSQLEEAVTTIESLEADLSSARKDVETEMMEREAGHKKRTNELEAENARAYERADKWERIAEENTSKVQTLTQEVKRLNKKRSDDAFELENLQEDMDTMTSNVKFLQGENQELEEIISRLENMQGLDAGMSDPLEQQREFEEEEEEEEETNPEDLLMEQRARQVLEEATLNLPPSPPPMETSVYEDAMPDENVIPDENIESGGSASSPPSASKQFSPVVERRQTRRSVLGALPDNE</sequence>
<keyword evidence="2 3" id="KW-0505">Motor protein</keyword>
<feature type="compositionally biased region" description="Acidic residues" evidence="5">
    <location>
        <begin position="879"/>
        <end position="891"/>
    </location>
</feature>
<protein>
    <recommendedName>
        <fullName evidence="6">Kinesin motor domain-containing protein</fullName>
    </recommendedName>
</protein>
<evidence type="ECO:0000313" key="8">
    <source>
        <dbReference type="Proteomes" id="UP001165160"/>
    </source>
</evidence>
<keyword evidence="8" id="KW-1185">Reference proteome</keyword>
<reference evidence="8" key="1">
    <citation type="journal article" date="2023" name="Commun. Biol.">
        <title>Genome analysis of Parmales, the sister group of diatoms, reveals the evolutionary specialization of diatoms from phago-mixotrophs to photoautotrophs.</title>
        <authorList>
            <person name="Ban H."/>
            <person name="Sato S."/>
            <person name="Yoshikawa S."/>
            <person name="Yamada K."/>
            <person name="Nakamura Y."/>
            <person name="Ichinomiya M."/>
            <person name="Sato N."/>
            <person name="Blanc-Mathieu R."/>
            <person name="Endo H."/>
            <person name="Kuwata A."/>
            <person name="Ogata H."/>
        </authorList>
    </citation>
    <scope>NUCLEOTIDE SEQUENCE [LARGE SCALE GENOMIC DNA]</scope>
    <source>
        <strain evidence="8">NIES 3699</strain>
    </source>
</reference>
<evidence type="ECO:0000313" key="7">
    <source>
        <dbReference type="EMBL" id="GMH48494.1"/>
    </source>
</evidence>
<feature type="region of interest" description="Disordered" evidence="5">
    <location>
        <begin position="819"/>
        <end position="928"/>
    </location>
</feature>
<evidence type="ECO:0000256" key="3">
    <source>
        <dbReference type="PROSITE-ProRule" id="PRU00283"/>
    </source>
</evidence>
<feature type="binding site" evidence="3">
    <location>
        <begin position="97"/>
        <end position="104"/>
    </location>
    <ligand>
        <name>ATP</name>
        <dbReference type="ChEBI" id="CHEBI:30616"/>
    </ligand>
</feature>
<feature type="domain" description="Kinesin motor" evidence="6">
    <location>
        <begin position="3"/>
        <end position="347"/>
    </location>
</feature>
<dbReference type="Gene3D" id="3.40.850.10">
    <property type="entry name" value="Kinesin motor domain"/>
    <property type="match status" value="1"/>
</dbReference>
<dbReference type="EMBL" id="BRXX01000584">
    <property type="protein sequence ID" value="GMH48494.1"/>
    <property type="molecule type" value="Genomic_DNA"/>
</dbReference>
<evidence type="ECO:0000256" key="4">
    <source>
        <dbReference type="SAM" id="Coils"/>
    </source>
</evidence>
<accession>A0A9W6Z6Z7</accession>
<feature type="compositionally biased region" description="Low complexity" evidence="5">
    <location>
        <begin position="893"/>
        <end position="904"/>
    </location>
</feature>
<feature type="coiled-coil region" evidence="4">
    <location>
        <begin position="494"/>
        <end position="592"/>
    </location>
</feature>